<evidence type="ECO:0000313" key="10">
    <source>
        <dbReference type="Proteomes" id="UP000593663"/>
    </source>
</evidence>
<dbReference type="RefSeq" id="WP_025549443.1">
    <property type="nucleotide sequence ID" value="NZ_BATN01000043.1"/>
</dbReference>
<dbReference type="PANTHER" id="PTHR24321">
    <property type="entry name" value="DEHYDROGENASES, SHORT CHAIN"/>
    <property type="match status" value="1"/>
</dbReference>
<dbReference type="PRINTS" id="PR00080">
    <property type="entry name" value="SDRFAMILY"/>
</dbReference>
<dbReference type="Proteomes" id="UP000593663">
    <property type="component" value="Chromosome 2"/>
</dbReference>
<dbReference type="SUPFAM" id="SSF51735">
    <property type="entry name" value="NAD(P)-binding Rossmann-fold domains"/>
    <property type="match status" value="1"/>
</dbReference>
<dbReference type="InterPro" id="IPR057326">
    <property type="entry name" value="KR_dom"/>
</dbReference>
<evidence type="ECO:0000259" key="5">
    <source>
        <dbReference type="SMART" id="SM00822"/>
    </source>
</evidence>
<dbReference type="PROSITE" id="PS00061">
    <property type="entry name" value="ADH_SHORT"/>
    <property type="match status" value="1"/>
</dbReference>
<organism evidence="6 9">
    <name type="scientific">Sphingobium fuliginis (strain ATCC 27551)</name>
    <dbReference type="NCBI Taxonomy" id="336203"/>
    <lineage>
        <taxon>Bacteria</taxon>
        <taxon>Pseudomonadati</taxon>
        <taxon>Pseudomonadota</taxon>
        <taxon>Alphaproteobacteria</taxon>
        <taxon>Sphingomonadales</taxon>
        <taxon>Sphingomonadaceae</taxon>
        <taxon>Sphingobium</taxon>
    </lineage>
</organism>
<dbReference type="Pfam" id="PF13561">
    <property type="entry name" value="adh_short_C2"/>
    <property type="match status" value="1"/>
</dbReference>
<comment type="catalytic activity">
    <reaction evidence="4">
        <text>2,5-dichlorocyclohexa-2,5-dien-1,4-diol + NAD(+) = 2,5-dichlorohydroquinone + NADH + H(+)</text>
        <dbReference type="Rhea" id="RHEA:15741"/>
        <dbReference type="ChEBI" id="CHEBI:15378"/>
        <dbReference type="ChEBI" id="CHEBI:27545"/>
        <dbReference type="ChEBI" id="CHEBI:28975"/>
        <dbReference type="ChEBI" id="CHEBI:57540"/>
        <dbReference type="ChEBI" id="CHEBI:57945"/>
    </reaction>
</comment>
<dbReference type="InterPro" id="IPR020904">
    <property type="entry name" value="Sc_DH/Rdtase_CS"/>
</dbReference>
<reference evidence="6" key="4">
    <citation type="submission" date="2017-10" db="EMBL/GenBank/DDBJ databases">
        <title>Bioaugmenting a lab-scale membrane bioreactor with Sphingobium fuliginis OMI to degrade 4-tert-butylphenol.</title>
        <authorList>
            <person name="Takada K."/>
            <person name="Shiba T."/>
            <person name="Soda S."/>
            <person name="Inoue D."/>
            <person name="Miyake M."/>
            <person name="Eguchi M."/>
            <person name="Ike M."/>
        </authorList>
    </citation>
    <scope>NUCLEOTIDE SEQUENCE</scope>
    <source>
        <strain evidence="6">OMI</strain>
    </source>
</reference>
<reference evidence="6 9" key="1">
    <citation type="journal article" date="2013" name="Biodegradation">
        <title>Occurrence of 4-tert-butylphenol (4-t-BP) biodegradation in an aquatic sample caused by the presence of Spirodela polyrrhiza and isolation of a 4-t-BP-utilizing bacterium.</title>
        <authorList>
            <person name="Ogata Y."/>
            <person name="Toyama T."/>
            <person name="Yu N."/>
            <person name="Wang X."/>
            <person name="Sei K."/>
            <person name="Ike M."/>
        </authorList>
    </citation>
    <scope>NUCLEOTIDE SEQUENCE [LARGE SCALE GENOMIC DNA]</scope>
    <source>
        <strain evidence="6 9">OMI</strain>
    </source>
</reference>
<protein>
    <submittedName>
        <fullName evidence="7">3-alpha-hydroxysteroid dehydrogenase</fullName>
    </submittedName>
    <submittedName>
        <fullName evidence="6">3-oxoacyl-[acyl-carrier protein] reductase</fullName>
        <ecNumber evidence="6">1.1.1.100</ecNumber>
    </submittedName>
    <submittedName>
        <fullName evidence="8">SDR family oxidoreductase</fullName>
    </submittedName>
</protein>
<reference evidence="6 9" key="2">
    <citation type="journal article" date="2013" name="Environ. Sci. Technol.">
        <title>The 4-tert-butylphenol-utilizing bacterium Sphingobium fuliginis OMI can degrade bisphenols via phenolic ring hydroxylation and meta-cleavage pathway.</title>
        <authorList>
            <person name="Ogata Y."/>
            <person name="Goda S."/>
            <person name="Toyama T."/>
            <person name="Sei K."/>
            <person name="Ike M."/>
        </authorList>
    </citation>
    <scope>NUCLEOTIDE SEQUENCE [LARGE SCALE GENOMIC DNA]</scope>
    <source>
        <strain evidence="6 9">OMI</strain>
    </source>
</reference>
<evidence type="ECO:0000313" key="7">
    <source>
        <dbReference type="EMBL" id="GGA07197.1"/>
    </source>
</evidence>
<dbReference type="AlphaFoldDB" id="A0A292ZLV1"/>
<evidence type="ECO:0000313" key="6">
    <source>
        <dbReference type="EMBL" id="GAY23849.1"/>
    </source>
</evidence>
<evidence type="ECO:0000313" key="8">
    <source>
        <dbReference type="EMBL" id="QOT73706.1"/>
    </source>
</evidence>
<reference evidence="7" key="9">
    <citation type="submission" date="2024-05" db="EMBL/GenBank/DDBJ databases">
        <authorList>
            <person name="Sun Q."/>
            <person name="Sedlacek I."/>
        </authorList>
    </citation>
    <scope>NUCLEOTIDE SEQUENCE</scope>
    <source>
        <strain evidence="7">CCM 7327</strain>
    </source>
</reference>
<dbReference type="InterPro" id="IPR002347">
    <property type="entry name" value="SDR_fam"/>
</dbReference>
<reference evidence="6" key="5">
    <citation type="submission" date="2017-10" db="EMBL/GenBank/DDBJ databases">
        <authorList>
            <person name="Banno H."/>
            <person name="Chua N.-H."/>
        </authorList>
    </citation>
    <scope>NUCLEOTIDE SEQUENCE</scope>
    <source>
        <strain evidence="6">OMI</strain>
    </source>
</reference>
<comment type="similarity">
    <text evidence="1">Belongs to the short-chain dehydrogenases/reductases (SDR) family.</text>
</comment>
<dbReference type="EC" id="1.1.1.100" evidence="6"/>
<dbReference type="SMART" id="SM00822">
    <property type="entry name" value="PKS_KR"/>
    <property type="match status" value="1"/>
</dbReference>
<dbReference type="EMBL" id="CP060036">
    <property type="protein sequence ID" value="QOT73706.1"/>
    <property type="molecule type" value="Genomic_DNA"/>
</dbReference>
<reference evidence="8" key="8">
    <citation type="journal article" date="2021" name="Microbiol. Resour. Announc.">
        <title>Complete Genome Sequence of Sphingobium barthaii KK22, a High-Molecular-Weight Polycyclic Aromatic Hydrocarbon-Degrading Soil Bacterium.</title>
        <authorList>
            <person name="Mori J.F."/>
            <person name="Kanaly R.A."/>
        </authorList>
    </citation>
    <scope>NUCLEOTIDE SEQUENCE</scope>
    <source>
        <strain evidence="8">KK22</strain>
    </source>
</reference>
<dbReference type="EMBL" id="BMDU01000016">
    <property type="protein sequence ID" value="GGA07197.1"/>
    <property type="molecule type" value="Genomic_DNA"/>
</dbReference>
<reference evidence="11" key="6">
    <citation type="journal article" date="2019" name="Int. J. Syst. Evol. Microbiol.">
        <title>The Global Catalogue of Microorganisms (GCM) 10K type strain sequencing project: providing services to taxonomists for standard genome sequencing and annotation.</title>
        <authorList>
            <consortium name="The Broad Institute Genomics Platform"/>
            <consortium name="The Broad Institute Genome Sequencing Center for Infectious Disease"/>
            <person name="Wu L."/>
            <person name="Ma J."/>
        </authorList>
    </citation>
    <scope>NUCLEOTIDE SEQUENCE [LARGE SCALE GENOMIC DNA]</scope>
    <source>
        <strain evidence="11">CCM 7327</strain>
    </source>
</reference>
<dbReference type="Gene3D" id="3.40.50.720">
    <property type="entry name" value="NAD(P)-binding Rossmann-like Domain"/>
    <property type="match status" value="1"/>
</dbReference>
<keyword evidence="11" id="KW-1185">Reference proteome</keyword>
<name>A0A292ZLV1_SPHSA</name>
<reference evidence="10" key="7">
    <citation type="submission" date="2020-08" db="EMBL/GenBank/DDBJ databases">
        <title>Complete genome sequence of Sphingobium barthaii strain KK22, a high-molecular-weight polycyclic aromatic hydrocarbon-degrading soil bacterium.</title>
        <authorList>
            <person name="Mori J.F."/>
            <person name="Kanaly R.A."/>
        </authorList>
    </citation>
    <scope>NUCLEOTIDE SEQUENCE [LARGE SCALE GENOMIC DNA]</scope>
    <source>
        <strain evidence="10">KK22</strain>
    </source>
</reference>
<evidence type="ECO:0000256" key="4">
    <source>
        <dbReference type="ARBA" id="ARBA00051383"/>
    </source>
</evidence>
<dbReference type="PRINTS" id="PR00081">
    <property type="entry name" value="GDHRDH"/>
</dbReference>
<dbReference type="InterPro" id="IPR036291">
    <property type="entry name" value="NAD(P)-bd_dom_sf"/>
</dbReference>
<evidence type="ECO:0000256" key="3">
    <source>
        <dbReference type="ARBA" id="ARBA00023027"/>
    </source>
</evidence>
<keyword evidence="3" id="KW-0520">NAD</keyword>
<evidence type="ECO:0000256" key="2">
    <source>
        <dbReference type="ARBA" id="ARBA00023002"/>
    </source>
</evidence>
<evidence type="ECO:0000313" key="11">
    <source>
        <dbReference type="Proteomes" id="UP000628109"/>
    </source>
</evidence>
<dbReference type="NCBIfam" id="NF005559">
    <property type="entry name" value="PRK07231.1"/>
    <property type="match status" value="1"/>
</dbReference>
<evidence type="ECO:0000313" key="9">
    <source>
        <dbReference type="Proteomes" id="UP000221538"/>
    </source>
</evidence>
<dbReference type="EMBL" id="BEWI01000032">
    <property type="protein sequence ID" value="GAY23849.1"/>
    <property type="molecule type" value="Genomic_DNA"/>
</dbReference>
<proteinExistence type="inferred from homology"/>
<dbReference type="PANTHER" id="PTHR24321:SF8">
    <property type="entry name" value="ESTRADIOL 17-BETA-DEHYDROGENASE 8-RELATED"/>
    <property type="match status" value="1"/>
</dbReference>
<accession>A0A292ZLV1</accession>
<gene>
    <name evidence="7" type="ORF">GCM10019071_42190</name>
    <name evidence="8" type="ORF">H5V43_21135</name>
    <name evidence="6" type="ORF">SFOMI_4427</name>
</gene>
<dbReference type="GO" id="GO:0004316">
    <property type="term" value="F:3-oxoacyl-[acyl-carrier-protein] reductase (NADPH) activity"/>
    <property type="evidence" value="ECO:0007669"/>
    <property type="project" value="UniProtKB-EC"/>
</dbReference>
<dbReference type="KEGG" id="sbar:H5V43_21135"/>
<keyword evidence="2 6" id="KW-0560">Oxidoreductase</keyword>
<reference evidence="7" key="3">
    <citation type="journal article" date="2014" name="Int. J. Syst. Evol. Microbiol.">
        <title>Complete genome of a new Firmicutes species belonging to the dominant human colonic microbiota ('Ruminococcus bicirculans') reveals two chromosomes and a selective capacity to utilize plant glucans.</title>
        <authorList>
            <consortium name="NISC Comparative Sequencing Program"/>
            <person name="Wegmann U."/>
            <person name="Louis P."/>
            <person name="Goesmann A."/>
            <person name="Henrissat B."/>
            <person name="Duncan S.H."/>
            <person name="Flint H.J."/>
        </authorList>
    </citation>
    <scope>NUCLEOTIDE SEQUENCE</scope>
    <source>
        <strain evidence="7">CCM 7327</strain>
    </source>
</reference>
<feature type="domain" description="Ketoreductase" evidence="5">
    <location>
        <begin position="7"/>
        <end position="186"/>
    </location>
</feature>
<sequence length="242" mass="25347">MSRLQGKVALITGAASGQGAAEARLFAAEGAKVVVTDLNEAGAAVAAELGANGHFVRHDVAEQADWARVVREAEERFGKIDILVNNAGVYKPAPLLETDAALWDLHYRVNQLSVFLGMRAAAEAMAKTGGGAIVNISSGAGLGNVPGIFAYATSKWAVRGMSKLAASELAPLGIRVNSIHPGIIDTPMLGENTPERLKFYEDMIPMKRIGTTDEVARLVLFLASDEASYVTGAEITVDGGIG</sequence>
<dbReference type="Proteomes" id="UP000628109">
    <property type="component" value="Unassembled WGS sequence"/>
</dbReference>
<evidence type="ECO:0000256" key="1">
    <source>
        <dbReference type="ARBA" id="ARBA00006484"/>
    </source>
</evidence>
<dbReference type="FunFam" id="3.40.50.720:FF:000084">
    <property type="entry name" value="Short-chain dehydrogenase reductase"/>
    <property type="match status" value="1"/>
</dbReference>
<dbReference type="Proteomes" id="UP000221538">
    <property type="component" value="Unassembled WGS sequence"/>
</dbReference>